<dbReference type="InterPro" id="IPR021109">
    <property type="entry name" value="Peptidase_aspartic_dom_sf"/>
</dbReference>
<accession>A0A8S9FU64</accession>
<dbReference type="PANTHER" id="PTHR33067">
    <property type="entry name" value="RNA-DIRECTED DNA POLYMERASE-RELATED"/>
    <property type="match status" value="1"/>
</dbReference>
<gene>
    <name evidence="1" type="ORF">F2Q70_00030191</name>
</gene>
<dbReference type="CDD" id="cd00303">
    <property type="entry name" value="retropepsin_like"/>
    <property type="match status" value="1"/>
</dbReference>
<evidence type="ECO:0008006" key="2">
    <source>
        <dbReference type="Google" id="ProtNLM"/>
    </source>
</evidence>
<proteinExistence type="predicted"/>
<organism evidence="1">
    <name type="scientific">Brassica cretica</name>
    <name type="common">Mustard</name>
    <dbReference type="NCBI Taxonomy" id="69181"/>
    <lineage>
        <taxon>Eukaryota</taxon>
        <taxon>Viridiplantae</taxon>
        <taxon>Streptophyta</taxon>
        <taxon>Embryophyta</taxon>
        <taxon>Tracheophyta</taxon>
        <taxon>Spermatophyta</taxon>
        <taxon>Magnoliopsida</taxon>
        <taxon>eudicotyledons</taxon>
        <taxon>Gunneridae</taxon>
        <taxon>Pentapetalae</taxon>
        <taxon>rosids</taxon>
        <taxon>malvids</taxon>
        <taxon>Brassicales</taxon>
        <taxon>Brassicaceae</taxon>
        <taxon>Brassiceae</taxon>
        <taxon>Brassica</taxon>
    </lineage>
</organism>
<protein>
    <recommendedName>
        <fullName evidence="2">Aspartic peptidase DDI1-type domain-containing protein</fullName>
    </recommendedName>
</protein>
<dbReference type="AlphaFoldDB" id="A0A8S9FU64"/>
<sequence length="492" mass="56349">MFCEAREQMRKRVTLKKKSDPGKFAIPCKVKGIEFSHALCDTGASVNILPRIMADHLGLLVEPTKELFTFVDCSQRNSGWIVRDLEVQIGNALVPVDFHVLDIKLNWNSSLLLVRAFLSTVGAVCNLQTKQLRLTLIDPHVHYNHIPVRKPQTTPRRINDPGIIAILMSTTTIFQSGSHRRPPEESMIQESLQYAAVELSTRQNTQYRSKLTLQHRSTVSIRYRPTETKKNWSTVVQKNGRTTTTIPSWQHTTCIRRSMIKIMRNGSTSIDTQPHQPSHLRASIDIAYYPSIDTNVEATRDRDYSIGSWADDHHHESYAVEKAYHDHGADELHEEAAWGRTYFSHAIDRVIPPSIDIHPSTSIDINNTTSIDSRPQQKITVSEKDKSYNQYLTPDEFGIFRDSYGYAKEINGHTLHVSREDIADILQTANRADNLFMQQHTITEHQQKVTKEFYDTTGGIDKRFKQRSRHLTRLSIDVDVPTSVDRRPEFGR</sequence>
<comment type="caution">
    <text evidence="1">The sequence shown here is derived from an EMBL/GenBank/DDBJ whole genome shotgun (WGS) entry which is preliminary data.</text>
</comment>
<name>A0A8S9FU64_BRACR</name>
<dbReference type="EMBL" id="QGKY02002305">
    <property type="protein sequence ID" value="KAF2534282.1"/>
    <property type="molecule type" value="Genomic_DNA"/>
</dbReference>
<reference evidence="1" key="1">
    <citation type="submission" date="2019-12" db="EMBL/GenBank/DDBJ databases">
        <title>Genome sequencing and annotation of Brassica cretica.</title>
        <authorList>
            <person name="Studholme D.J."/>
            <person name="Sarris P.F."/>
        </authorList>
    </citation>
    <scope>NUCLEOTIDE SEQUENCE</scope>
    <source>
        <strain evidence="1">PFS-102/07</strain>
        <tissue evidence="1">Leaf</tissue>
    </source>
</reference>
<dbReference type="PANTHER" id="PTHR33067:SF31">
    <property type="entry name" value="RNA-DIRECTED DNA POLYMERASE"/>
    <property type="match status" value="1"/>
</dbReference>
<evidence type="ECO:0000313" key="1">
    <source>
        <dbReference type="EMBL" id="KAF2534282.1"/>
    </source>
</evidence>
<dbReference type="Gene3D" id="2.40.70.10">
    <property type="entry name" value="Acid Proteases"/>
    <property type="match status" value="1"/>
</dbReference>
<dbReference type="SUPFAM" id="SSF50630">
    <property type="entry name" value="Acid proteases"/>
    <property type="match status" value="1"/>
</dbReference>